<dbReference type="GO" id="GO:0048476">
    <property type="term" value="C:Holliday junction resolvase complex"/>
    <property type="evidence" value="ECO:0007669"/>
    <property type="project" value="UniProtKB-UniRule"/>
</dbReference>
<comment type="subunit">
    <text evidence="6">Homotetramer. Forms an RuvA(8)-RuvB(12)-Holliday junction (HJ) complex. HJ DNA is sandwiched between 2 RuvA tetramers; dsDNA enters through RuvA and exits via RuvB. An RuvB hexamer assembles on each DNA strand where it exits the tetramer. Each RuvB hexamer is contacted by two RuvA subunits (via domain III) on 2 adjacent RuvB subunits; this complex drives branch migration. In the full resolvosome a probable DNA-RuvA(4)-RuvB(12)-RuvC(2) complex forms which resolves the HJ.</text>
</comment>
<dbReference type="InterPro" id="IPR036267">
    <property type="entry name" value="RuvA_C_sf"/>
</dbReference>
<organism evidence="8 9">
    <name type="scientific">Candidatus Roizmanbacteria bacterium RIFCSPLOWO2_01_FULL_40_42</name>
    <dbReference type="NCBI Taxonomy" id="1802066"/>
    <lineage>
        <taxon>Bacteria</taxon>
        <taxon>Candidatus Roizmaniibacteriota</taxon>
    </lineage>
</organism>
<dbReference type="InterPro" id="IPR011114">
    <property type="entry name" value="RuvA_C"/>
</dbReference>
<dbReference type="AlphaFoldDB" id="A0A1F7J2C5"/>
<dbReference type="Gene3D" id="2.40.50.140">
    <property type="entry name" value="Nucleic acid-binding proteins"/>
    <property type="match status" value="1"/>
</dbReference>
<dbReference type="HAMAP" id="MF_00031">
    <property type="entry name" value="DNA_HJ_migration_RuvA"/>
    <property type="match status" value="1"/>
</dbReference>
<feature type="region of interest" description="Domain III" evidence="6">
    <location>
        <begin position="147"/>
        <end position="192"/>
    </location>
</feature>
<dbReference type="GO" id="GO:0009378">
    <property type="term" value="F:four-way junction helicase activity"/>
    <property type="evidence" value="ECO:0007669"/>
    <property type="project" value="InterPro"/>
</dbReference>
<evidence type="ECO:0000256" key="3">
    <source>
        <dbReference type="ARBA" id="ARBA00023125"/>
    </source>
</evidence>
<dbReference type="Pfam" id="PF14520">
    <property type="entry name" value="HHH_5"/>
    <property type="match status" value="1"/>
</dbReference>
<sequence length="192" mass="21627">MIGKIKGNLLELDGNVGLLETKDGISYEVLLPPFFLSQKLNTQIEIYTYLQVRDDAHILFGFENKKQKELFKLLIGISGVGPKTAFSIISFSQEDELVNAVQENSVEYFSKVPGLGKKTAMKIILELSQKFKQEFQLEKMFLSEDDKTVVDVLVSLGYKSKEAKQVLSKIPKNLSVEEKIKEGLRYASSPSK</sequence>
<dbReference type="GO" id="GO:0005737">
    <property type="term" value="C:cytoplasm"/>
    <property type="evidence" value="ECO:0007669"/>
    <property type="project" value="UniProtKB-SubCell"/>
</dbReference>
<dbReference type="GO" id="GO:0005524">
    <property type="term" value="F:ATP binding"/>
    <property type="evidence" value="ECO:0007669"/>
    <property type="project" value="InterPro"/>
</dbReference>
<dbReference type="SMART" id="SM00278">
    <property type="entry name" value="HhH1"/>
    <property type="match status" value="2"/>
</dbReference>
<reference evidence="8 9" key="1">
    <citation type="journal article" date="2016" name="Nat. Commun.">
        <title>Thousands of microbial genomes shed light on interconnected biogeochemical processes in an aquifer system.</title>
        <authorList>
            <person name="Anantharaman K."/>
            <person name="Brown C.T."/>
            <person name="Hug L.A."/>
            <person name="Sharon I."/>
            <person name="Castelle C.J."/>
            <person name="Probst A.J."/>
            <person name="Thomas B.C."/>
            <person name="Singh A."/>
            <person name="Wilkins M.J."/>
            <person name="Karaoz U."/>
            <person name="Brodie E.L."/>
            <person name="Williams K.H."/>
            <person name="Hubbard S.S."/>
            <person name="Banfield J.F."/>
        </authorList>
    </citation>
    <scope>NUCLEOTIDE SEQUENCE [LARGE SCALE GENOMIC DNA]</scope>
</reference>
<evidence type="ECO:0000256" key="1">
    <source>
        <dbReference type="ARBA" id="ARBA00022490"/>
    </source>
</evidence>
<evidence type="ECO:0000313" key="9">
    <source>
        <dbReference type="Proteomes" id="UP000178558"/>
    </source>
</evidence>
<keyword evidence="8" id="KW-0067">ATP-binding</keyword>
<evidence type="ECO:0000256" key="4">
    <source>
        <dbReference type="ARBA" id="ARBA00023172"/>
    </source>
</evidence>
<accession>A0A1F7J2C5</accession>
<keyword evidence="5 6" id="KW-0234">DNA repair</keyword>
<dbReference type="SUPFAM" id="SSF50249">
    <property type="entry name" value="Nucleic acid-binding proteins"/>
    <property type="match status" value="1"/>
</dbReference>
<dbReference type="InterPro" id="IPR013849">
    <property type="entry name" value="DNA_helicase_Holl-junc_RuvA_I"/>
</dbReference>
<dbReference type="InterPro" id="IPR012340">
    <property type="entry name" value="NA-bd_OB-fold"/>
</dbReference>
<evidence type="ECO:0000256" key="2">
    <source>
        <dbReference type="ARBA" id="ARBA00022763"/>
    </source>
</evidence>
<dbReference type="GO" id="GO:0009379">
    <property type="term" value="C:Holliday junction helicase complex"/>
    <property type="evidence" value="ECO:0007669"/>
    <property type="project" value="InterPro"/>
</dbReference>
<dbReference type="CDD" id="cd14332">
    <property type="entry name" value="UBA_RuvA_C"/>
    <property type="match status" value="1"/>
</dbReference>
<dbReference type="NCBIfam" id="TIGR00084">
    <property type="entry name" value="ruvA"/>
    <property type="match status" value="1"/>
</dbReference>
<dbReference type="GO" id="GO:0006281">
    <property type="term" value="P:DNA repair"/>
    <property type="evidence" value="ECO:0007669"/>
    <property type="project" value="UniProtKB-UniRule"/>
</dbReference>
<keyword evidence="8" id="KW-0547">Nucleotide-binding</keyword>
<comment type="subcellular location">
    <subcellularLocation>
        <location evidence="6">Cytoplasm</location>
    </subcellularLocation>
</comment>
<keyword evidence="1 6" id="KW-0963">Cytoplasm</keyword>
<dbReference type="SUPFAM" id="SSF47781">
    <property type="entry name" value="RuvA domain 2-like"/>
    <property type="match status" value="1"/>
</dbReference>
<comment type="caution">
    <text evidence="6">Lacks conserved residue(s) required for the propagation of feature annotation.</text>
</comment>
<keyword evidence="8" id="KW-0378">Hydrolase</keyword>
<keyword evidence="2 6" id="KW-0227">DNA damage</keyword>
<dbReference type="Pfam" id="PF01330">
    <property type="entry name" value="RuvA_N"/>
    <property type="match status" value="1"/>
</dbReference>
<comment type="caution">
    <text evidence="8">The sequence shown here is derived from an EMBL/GenBank/DDBJ whole genome shotgun (WGS) entry which is preliminary data.</text>
</comment>
<dbReference type="InterPro" id="IPR010994">
    <property type="entry name" value="RuvA_2-like"/>
</dbReference>
<gene>
    <name evidence="6" type="primary">ruvA</name>
    <name evidence="8" type="ORF">A3B50_03940</name>
</gene>
<dbReference type="GO" id="GO:0006310">
    <property type="term" value="P:DNA recombination"/>
    <property type="evidence" value="ECO:0007669"/>
    <property type="project" value="UniProtKB-UniRule"/>
</dbReference>
<evidence type="ECO:0000256" key="6">
    <source>
        <dbReference type="HAMAP-Rule" id="MF_00031"/>
    </source>
</evidence>
<keyword evidence="8" id="KW-0347">Helicase</keyword>
<dbReference type="SUPFAM" id="SSF46929">
    <property type="entry name" value="DNA helicase RuvA subunit, C-terminal domain"/>
    <property type="match status" value="1"/>
</dbReference>
<comment type="domain">
    <text evidence="6">Has three domains with a flexible linker between the domains II and III and assumes an 'L' shape. Domain III is highly mobile and contacts RuvB.</text>
</comment>
<dbReference type="InterPro" id="IPR000085">
    <property type="entry name" value="RuvA"/>
</dbReference>
<proteinExistence type="inferred from homology"/>
<feature type="domain" description="Helix-hairpin-helix DNA-binding motif class 1" evidence="7">
    <location>
        <begin position="107"/>
        <end position="126"/>
    </location>
</feature>
<dbReference type="Pfam" id="PF07499">
    <property type="entry name" value="RuvA_C"/>
    <property type="match status" value="1"/>
</dbReference>
<evidence type="ECO:0000313" key="8">
    <source>
        <dbReference type="EMBL" id="OGK49759.1"/>
    </source>
</evidence>
<dbReference type="InterPro" id="IPR003583">
    <property type="entry name" value="Hlx-hairpin-Hlx_DNA-bd_motif"/>
</dbReference>
<dbReference type="Gene3D" id="1.10.150.20">
    <property type="entry name" value="5' to 3' exonuclease, C-terminal subdomain"/>
    <property type="match status" value="1"/>
</dbReference>
<keyword evidence="4 6" id="KW-0233">DNA recombination</keyword>
<comment type="similarity">
    <text evidence="6">Belongs to the RuvA family.</text>
</comment>
<feature type="domain" description="Helix-hairpin-helix DNA-binding motif class 1" evidence="7">
    <location>
        <begin position="72"/>
        <end position="91"/>
    </location>
</feature>
<dbReference type="GO" id="GO:0000400">
    <property type="term" value="F:four-way junction DNA binding"/>
    <property type="evidence" value="ECO:0007669"/>
    <property type="project" value="UniProtKB-UniRule"/>
</dbReference>
<evidence type="ECO:0000259" key="7">
    <source>
        <dbReference type="SMART" id="SM00278"/>
    </source>
</evidence>
<comment type="function">
    <text evidence="6">The RuvA-RuvB-RuvC complex processes Holliday junction (HJ) DNA during genetic recombination and DNA repair, while the RuvA-RuvB complex plays an important role in the rescue of blocked DNA replication forks via replication fork reversal (RFR). RuvA specifically binds to HJ cruciform DNA, conferring on it an open structure. The RuvB hexamer acts as an ATP-dependent pump, pulling dsDNA into and through the RuvAB complex. HJ branch migration allows RuvC to scan DNA until it finds its consensus sequence, where it cleaves and resolves the cruciform DNA.</text>
</comment>
<evidence type="ECO:0000256" key="5">
    <source>
        <dbReference type="ARBA" id="ARBA00023204"/>
    </source>
</evidence>
<dbReference type="Proteomes" id="UP000178558">
    <property type="component" value="Unassembled WGS sequence"/>
</dbReference>
<keyword evidence="3 6" id="KW-0238">DNA-binding</keyword>
<protein>
    <recommendedName>
        <fullName evidence="6">Holliday junction branch migration complex subunit RuvA</fullName>
    </recommendedName>
</protein>
<dbReference type="EMBL" id="MGAQ01000026">
    <property type="protein sequence ID" value="OGK49759.1"/>
    <property type="molecule type" value="Genomic_DNA"/>
</dbReference>
<dbReference type="Gene3D" id="1.10.8.10">
    <property type="entry name" value="DNA helicase RuvA subunit, C-terminal domain"/>
    <property type="match status" value="1"/>
</dbReference>
<name>A0A1F7J2C5_9BACT</name>